<reference evidence="6 7" key="1">
    <citation type="submission" date="2008-03" db="EMBL/GenBank/DDBJ databases">
        <title>Sequencing of the draft genome and assembly of Burkholderia ambifaria MEX-5.</title>
        <authorList>
            <consortium name="US DOE Joint Genome Institute (JGI-PGF)"/>
            <person name="Copeland A."/>
            <person name="Lucas S."/>
            <person name="Lapidus A."/>
            <person name="Glavina del Rio T."/>
            <person name="Dalin E."/>
            <person name="Tice H."/>
            <person name="Bruce D."/>
            <person name="Goodwin L."/>
            <person name="Pitluck S."/>
            <person name="Larimer F."/>
            <person name="Land M.L."/>
            <person name="Hauser L."/>
            <person name="Tiedje J."/>
            <person name="Richardson P."/>
        </authorList>
    </citation>
    <scope>NUCLEOTIDE SEQUENCE [LARGE SCALE GENOMIC DNA]</scope>
    <source>
        <strain evidence="6 7">MEX-5</strain>
    </source>
</reference>
<keyword evidence="2" id="KW-0238">DNA-binding</keyword>
<evidence type="ECO:0000259" key="5">
    <source>
        <dbReference type="Pfam" id="PF13610"/>
    </source>
</evidence>
<keyword evidence="1" id="KW-0815">Transposition</keyword>
<dbReference type="GO" id="GO:0003677">
    <property type="term" value="F:DNA binding"/>
    <property type="evidence" value="ECO:0007669"/>
    <property type="project" value="UniProtKB-KW"/>
</dbReference>
<dbReference type="NCBIfam" id="NF033587">
    <property type="entry name" value="transpos_IS6"/>
    <property type="match status" value="1"/>
</dbReference>
<feature type="domain" description="DDE" evidence="5">
    <location>
        <begin position="81"/>
        <end position="109"/>
    </location>
</feature>
<evidence type="ECO:0000313" key="7">
    <source>
        <dbReference type="Proteomes" id="UP000004814"/>
    </source>
</evidence>
<dbReference type="EMBL" id="ABLK01000040">
    <property type="protein sequence ID" value="EDT42420.1"/>
    <property type="molecule type" value="Genomic_DNA"/>
</dbReference>
<evidence type="ECO:0000256" key="3">
    <source>
        <dbReference type="ARBA" id="ARBA00023172"/>
    </source>
</evidence>
<sequence length="138" mass="16274">MNPKLNTGLAKVFKRLHYPFDVMLLCVRWYVAYPLSRRHLEEMMAERGLSVDHSTVHRWALKMLPRLEKAFRCRKRPVGGSWRMDETYVKIGKEWKYLYRAIDKAATPLTSCCEPSGTRLRPTATSRRRSIRTAHPRL</sequence>
<evidence type="ECO:0000256" key="4">
    <source>
        <dbReference type="SAM" id="MobiDB-lite"/>
    </source>
</evidence>
<accession>B1T201</accession>
<evidence type="ECO:0000256" key="1">
    <source>
        <dbReference type="ARBA" id="ARBA00022578"/>
    </source>
</evidence>
<protein>
    <submittedName>
        <fullName evidence="6">Transposase and inactivated derivatives-like protein</fullName>
    </submittedName>
</protein>
<feature type="region of interest" description="Disordered" evidence="4">
    <location>
        <begin position="116"/>
        <end position="138"/>
    </location>
</feature>
<dbReference type="PANTHER" id="PTHR35528:SF3">
    <property type="entry name" value="BLL1675 PROTEIN"/>
    <property type="match status" value="1"/>
</dbReference>
<dbReference type="Proteomes" id="UP000004814">
    <property type="component" value="Unassembled WGS sequence"/>
</dbReference>
<dbReference type="AlphaFoldDB" id="B1T201"/>
<dbReference type="GO" id="GO:0006310">
    <property type="term" value="P:DNA recombination"/>
    <property type="evidence" value="ECO:0007669"/>
    <property type="project" value="UniProtKB-KW"/>
</dbReference>
<comment type="caution">
    <text evidence="6">The sequence shown here is derived from an EMBL/GenBank/DDBJ whole genome shotgun (WGS) entry which is preliminary data.</text>
</comment>
<evidence type="ECO:0000313" key="6">
    <source>
        <dbReference type="EMBL" id="EDT42420.1"/>
    </source>
</evidence>
<proteinExistence type="predicted"/>
<organism evidence="6 7">
    <name type="scientific">Burkholderia ambifaria MEX-5</name>
    <dbReference type="NCBI Taxonomy" id="396597"/>
    <lineage>
        <taxon>Bacteria</taxon>
        <taxon>Pseudomonadati</taxon>
        <taxon>Pseudomonadota</taxon>
        <taxon>Betaproteobacteria</taxon>
        <taxon>Burkholderiales</taxon>
        <taxon>Burkholderiaceae</taxon>
        <taxon>Burkholderia</taxon>
        <taxon>Burkholderia cepacia complex</taxon>
    </lineage>
</organism>
<dbReference type="InterPro" id="IPR052183">
    <property type="entry name" value="IS_Transposase"/>
</dbReference>
<evidence type="ECO:0000256" key="2">
    <source>
        <dbReference type="ARBA" id="ARBA00023125"/>
    </source>
</evidence>
<dbReference type="PANTHER" id="PTHR35528">
    <property type="entry name" value="BLL1675 PROTEIN"/>
    <property type="match status" value="1"/>
</dbReference>
<dbReference type="InterPro" id="IPR047930">
    <property type="entry name" value="Transpos_IS6"/>
</dbReference>
<keyword evidence="3" id="KW-0233">DNA recombination</keyword>
<dbReference type="GO" id="GO:0032196">
    <property type="term" value="P:transposition"/>
    <property type="evidence" value="ECO:0007669"/>
    <property type="project" value="UniProtKB-KW"/>
</dbReference>
<feature type="compositionally biased region" description="Basic residues" evidence="4">
    <location>
        <begin position="126"/>
        <end position="138"/>
    </location>
</feature>
<dbReference type="InterPro" id="IPR032874">
    <property type="entry name" value="DDE_dom"/>
</dbReference>
<name>B1T201_9BURK</name>
<gene>
    <name evidence="6" type="ORF">BamMEX5DRAFT_1817</name>
</gene>
<dbReference type="Pfam" id="PF13610">
    <property type="entry name" value="DDE_Tnp_IS240"/>
    <property type="match status" value="1"/>
</dbReference>
<dbReference type="PATRIC" id="fig|396597.7.peg.6434"/>